<feature type="compositionally biased region" description="Basic and acidic residues" evidence="1">
    <location>
        <begin position="824"/>
        <end position="845"/>
    </location>
</feature>
<feature type="compositionally biased region" description="Basic and acidic residues" evidence="1">
    <location>
        <begin position="25"/>
        <end position="40"/>
    </location>
</feature>
<comment type="caution">
    <text evidence="2">The sequence shown here is derived from an EMBL/GenBank/DDBJ whole genome shotgun (WGS) entry which is preliminary data.</text>
</comment>
<reference evidence="2" key="1">
    <citation type="submission" date="2021-02" db="EMBL/GenBank/DDBJ databases">
        <authorList>
            <person name="Dougan E. K."/>
            <person name="Rhodes N."/>
            <person name="Thang M."/>
            <person name="Chan C."/>
        </authorList>
    </citation>
    <scope>NUCLEOTIDE SEQUENCE</scope>
</reference>
<feature type="region of interest" description="Disordered" evidence="1">
    <location>
        <begin position="1"/>
        <end position="374"/>
    </location>
</feature>
<dbReference type="EMBL" id="CAJNNV010001387">
    <property type="protein sequence ID" value="CAE8584933.1"/>
    <property type="molecule type" value="Genomic_DNA"/>
</dbReference>
<feature type="compositionally biased region" description="Low complexity" evidence="1">
    <location>
        <begin position="966"/>
        <end position="979"/>
    </location>
</feature>
<evidence type="ECO:0000313" key="3">
    <source>
        <dbReference type="Proteomes" id="UP000654075"/>
    </source>
</evidence>
<feature type="compositionally biased region" description="Basic and acidic residues" evidence="1">
    <location>
        <begin position="914"/>
        <end position="925"/>
    </location>
</feature>
<protein>
    <submittedName>
        <fullName evidence="2">Uncharacterized protein</fullName>
    </submittedName>
</protein>
<feature type="compositionally biased region" description="Low complexity" evidence="1">
    <location>
        <begin position="333"/>
        <end position="363"/>
    </location>
</feature>
<feature type="compositionally biased region" description="Low complexity" evidence="1">
    <location>
        <begin position="111"/>
        <end position="123"/>
    </location>
</feature>
<name>A0A813DG18_POLGL</name>
<evidence type="ECO:0000313" key="2">
    <source>
        <dbReference type="EMBL" id="CAE8584933.1"/>
    </source>
</evidence>
<feature type="compositionally biased region" description="Low complexity" evidence="1">
    <location>
        <begin position="706"/>
        <end position="717"/>
    </location>
</feature>
<sequence length="1030" mass="110910">MSEATDQGTRGEPEGEGTRPPETTEGPREELVVEEARTEPTADNAAQASLEPTAGVENSDHDEFPDSEKQQQDLDEGVRPELIPLEASAAESWASPDPSDPLGLWGSSGDTTIITTTPPTTTTSSGDAAQLDEGKSSPPEVGEAEVGQPAETESVKRTDLENENAKQTDLDNESAKQTELEEQSSGEQGPEQVGETSNDPTLEVEVTPLTRDHLLAFRLPRSSAGADDSNSSGTAPCTLDDNNNNNSNNNDRQEGAEAQPGVPGVKPVEEMKGTGMKALRLSDGGVVPVPTTSTSWSADSQPVPARHSRSQGPPRRAHDGRWALGGMPVPSEQQQHQQQHQHQQQQQQQGRPSGAAAPAAVGPGEERWGARARPRWPVESSTLWVGPLPLPQDREADRQLLLALLEGTGVLELEVQRQCAYVTVPAEQAWEVRVRVTNRMIRGGPKLSARERISAASWAPIQVSPLEVIFSQAEISDRFREPREGLREGGRHLEESLLQVQVQRLPEGWCLLSAPFAPIRVVADGHRFLALDNRRLYVLQRKAVELWPTPCLVDVLLCDGQVPSEHWARLATRGAGDRVTIVSGESADPWGGASRGVARCGRTWSCEDALAEREFCRTTSRPHQQQQQGNGRSWGDGGLLGRRSPQGSGDAKARGGSSGSGFQQQQQQQQQQQHQQHQPAKWAAAVGAAGCDVGVAAPKLSVAPPLLQQQPQQQQQPQPQPQPAESSSSGPIVVEPGEPSSTGSTHQKELGPSSTRQWDKNNNNSNSNTLADSVAPQGLERPATESDTGVGSSGAGLGGDSVRDEETVEAKKTAKDSVQPSHSSHGEQSHEAAVDLRGPGDEKGSGARSMPSSWADEAGPSWSKKGSYSEELTPTHPGPSTWPSSTTSHPQQAWGWHAWAASGEPGASSWEQGEWSRGDGREWKWPDPSAWEGQGPSVVKGSWLGPAGLEQRVEAEVQEALGLADQRQPVSVPQQQQQRQTERKPPRRVDPDTGVSHTFEEFEASFTGRFTSAEIQDYWRDACVEPPLSL</sequence>
<feature type="compositionally biased region" description="Basic and acidic residues" evidence="1">
    <location>
        <begin position="980"/>
        <end position="991"/>
    </location>
</feature>
<feature type="compositionally biased region" description="Basic and acidic residues" evidence="1">
    <location>
        <begin position="801"/>
        <end position="815"/>
    </location>
</feature>
<feature type="region of interest" description="Disordered" evidence="1">
    <location>
        <begin position="617"/>
        <end position="683"/>
    </location>
</feature>
<feature type="compositionally biased region" description="Low complexity" evidence="1">
    <location>
        <begin position="874"/>
        <end position="890"/>
    </location>
</feature>
<feature type="region of interest" description="Disordered" evidence="1">
    <location>
        <begin position="962"/>
        <end position="996"/>
    </location>
</feature>
<feature type="compositionally biased region" description="Low complexity" evidence="1">
    <location>
        <begin position="663"/>
        <end position="683"/>
    </location>
</feature>
<feature type="compositionally biased region" description="Basic and acidic residues" evidence="1">
    <location>
        <begin position="9"/>
        <end position="19"/>
    </location>
</feature>
<accession>A0A813DG18</accession>
<feature type="compositionally biased region" description="Basic and acidic residues" evidence="1">
    <location>
        <begin position="58"/>
        <end position="79"/>
    </location>
</feature>
<feature type="compositionally biased region" description="Polar residues" evidence="1">
    <location>
        <begin position="290"/>
        <end position="300"/>
    </location>
</feature>
<feature type="compositionally biased region" description="Polar residues" evidence="1">
    <location>
        <begin position="617"/>
        <end position="631"/>
    </location>
</feature>
<keyword evidence="3" id="KW-1185">Reference proteome</keyword>
<evidence type="ECO:0000256" key="1">
    <source>
        <dbReference type="SAM" id="MobiDB-lite"/>
    </source>
</evidence>
<organism evidence="2 3">
    <name type="scientific">Polarella glacialis</name>
    <name type="common">Dinoflagellate</name>
    <dbReference type="NCBI Taxonomy" id="89957"/>
    <lineage>
        <taxon>Eukaryota</taxon>
        <taxon>Sar</taxon>
        <taxon>Alveolata</taxon>
        <taxon>Dinophyceae</taxon>
        <taxon>Suessiales</taxon>
        <taxon>Suessiaceae</taxon>
        <taxon>Polarella</taxon>
    </lineage>
</organism>
<dbReference type="AlphaFoldDB" id="A0A813DG18"/>
<feature type="compositionally biased region" description="Low complexity" evidence="1">
    <location>
        <begin position="240"/>
        <end position="250"/>
    </location>
</feature>
<gene>
    <name evidence="2" type="ORF">PGLA1383_LOCUS3854</name>
</gene>
<feature type="compositionally biased region" description="Low complexity" evidence="1">
    <location>
        <begin position="183"/>
        <end position="195"/>
    </location>
</feature>
<feature type="region of interest" description="Disordered" evidence="1">
    <location>
        <begin position="706"/>
        <end position="943"/>
    </location>
</feature>
<proteinExistence type="predicted"/>
<feature type="compositionally biased region" description="Basic and acidic residues" evidence="1">
    <location>
        <begin position="153"/>
        <end position="179"/>
    </location>
</feature>
<dbReference type="Proteomes" id="UP000654075">
    <property type="component" value="Unassembled WGS sequence"/>
</dbReference>
<feature type="compositionally biased region" description="Low complexity" evidence="1">
    <location>
        <begin position="222"/>
        <end position="233"/>
    </location>
</feature>